<reference evidence="1 2" key="1">
    <citation type="submission" date="2021-03" db="EMBL/GenBank/DDBJ databases">
        <title>Genomic Encyclopedia of Type Strains, Phase IV (KMG-IV): sequencing the most valuable type-strain genomes for metagenomic binning, comparative biology and taxonomic classification.</title>
        <authorList>
            <person name="Goeker M."/>
        </authorList>
    </citation>
    <scope>NUCLEOTIDE SEQUENCE [LARGE SCALE GENOMIC DNA]</scope>
    <source>
        <strain evidence="1 2">DSM 21600</strain>
    </source>
</reference>
<evidence type="ECO:0008006" key="3">
    <source>
        <dbReference type="Google" id="ProtNLM"/>
    </source>
</evidence>
<gene>
    <name evidence="1" type="ORF">J2Z17_002169</name>
</gene>
<name>A0ABS4DYG4_9HYPH</name>
<protein>
    <recommendedName>
        <fullName evidence="3">Lipoprotein</fullName>
    </recommendedName>
</protein>
<dbReference type="RefSeq" id="WP_245224014.1">
    <property type="nucleotide sequence ID" value="NZ_JAGGJU010000005.1"/>
</dbReference>
<sequence length="180" mass="19595">MRQSRRGSGQRAFRSLAVALAGIGALLAGCQRESEDGPLSVAGRLFEFNYRNATAAYILTLNRDRDLPEGSVVETAYEDPAGGKPIVTATKIYPFWEKIALQSPPVHCIVKDRPYKVTVTLKNADGREVQTLRTEIISNIDQTVLPEKPLTVGPGYTPNPQVFHADGTPDFAPEKGCPTV</sequence>
<evidence type="ECO:0000313" key="1">
    <source>
        <dbReference type="EMBL" id="MBP1850732.1"/>
    </source>
</evidence>
<accession>A0ABS4DYG4</accession>
<dbReference type="PROSITE" id="PS51257">
    <property type="entry name" value="PROKAR_LIPOPROTEIN"/>
    <property type="match status" value="1"/>
</dbReference>
<evidence type="ECO:0000313" key="2">
    <source>
        <dbReference type="Proteomes" id="UP000759443"/>
    </source>
</evidence>
<dbReference type="Proteomes" id="UP000759443">
    <property type="component" value="Unassembled WGS sequence"/>
</dbReference>
<dbReference type="EMBL" id="JAGGJU010000005">
    <property type="protein sequence ID" value="MBP1850732.1"/>
    <property type="molecule type" value="Genomic_DNA"/>
</dbReference>
<organism evidence="1 2">
    <name type="scientific">Rhizobium halophytocola</name>
    <dbReference type="NCBI Taxonomy" id="735519"/>
    <lineage>
        <taxon>Bacteria</taxon>
        <taxon>Pseudomonadati</taxon>
        <taxon>Pseudomonadota</taxon>
        <taxon>Alphaproteobacteria</taxon>
        <taxon>Hyphomicrobiales</taxon>
        <taxon>Rhizobiaceae</taxon>
        <taxon>Rhizobium/Agrobacterium group</taxon>
        <taxon>Rhizobium</taxon>
    </lineage>
</organism>
<proteinExistence type="predicted"/>
<comment type="caution">
    <text evidence="1">The sequence shown here is derived from an EMBL/GenBank/DDBJ whole genome shotgun (WGS) entry which is preliminary data.</text>
</comment>
<keyword evidence="2" id="KW-1185">Reference proteome</keyword>